<sequence length="151" mass="16731">MHNALQGDTSDASAFAPVPKKSQRTAKKAIHEDAPVVNEAQLDSSRELLAASEKQLSPRPPPEVIIENFKESQNYKDIIIDDTVSIMKFFSLKVYEEFPGVHSMFPEFVDEHFGEEYEIHLTDTDESDDTEADGQSDDGLGKDEEGDGANA</sequence>
<reference evidence="2 3" key="1">
    <citation type="submission" date="2024-01" db="EMBL/GenBank/DDBJ databases">
        <title>The complete chloroplast genome sequence of Lithospermum erythrorhizon: insights into the phylogenetic relationship among Boraginaceae species and the maternal lineages of purple gromwells.</title>
        <authorList>
            <person name="Okada T."/>
            <person name="Watanabe K."/>
        </authorList>
    </citation>
    <scope>NUCLEOTIDE SEQUENCE [LARGE SCALE GENOMIC DNA]</scope>
</reference>
<feature type="region of interest" description="Disordered" evidence="1">
    <location>
        <begin position="119"/>
        <end position="151"/>
    </location>
</feature>
<organism evidence="2 3">
    <name type="scientific">Lithospermum erythrorhizon</name>
    <name type="common">Purple gromwell</name>
    <name type="synonym">Lithospermum officinale var. erythrorhizon</name>
    <dbReference type="NCBI Taxonomy" id="34254"/>
    <lineage>
        <taxon>Eukaryota</taxon>
        <taxon>Viridiplantae</taxon>
        <taxon>Streptophyta</taxon>
        <taxon>Embryophyta</taxon>
        <taxon>Tracheophyta</taxon>
        <taxon>Spermatophyta</taxon>
        <taxon>Magnoliopsida</taxon>
        <taxon>eudicotyledons</taxon>
        <taxon>Gunneridae</taxon>
        <taxon>Pentapetalae</taxon>
        <taxon>asterids</taxon>
        <taxon>lamiids</taxon>
        <taxon>Boraginales</taxon>
        <taxon>Boraginaceae</taxon>
        <taxon>Boraginoideae</taxon>
        <taxon>Lithospermeae</taxon>
        <taxon>Lithospermum</taxon>
    </lineage>
</organism>
<protein>
    <submittedName>
        <fullName evidence="2">Uncharacterized protein</fullName>
    </submittedName>
</protein>
<dbReference type="Proteomes" id="UP001454036">
    <property type="component" value="Unassembled WGS sequence"/>
</dbReference>
<gene>
    <name evidence="2" type="ORF">LIER_14139</name>
</gene>
<dbReference type="EMBL" id="BAABME010002930">
    <property type="protein sequence ID" value="GAA0156713.1"/>
    <property type="molecule type" value="Genomic_DNA"/>
</dbReference>
<proteinExistence type="predicted"/>
<comment type="caution">
    <text evidence="2">The sequence shown here is derived from an EMBL/GenBank/DDBJ whole genome shotgun (WGS) entry which is preliminary data.</text>
</comment>
<keyword evidence="3" id="KW-1185">Reference proteome</keyword>
<accession>A0AAV3PZK5</accession>
<dbReference type="AlphaFoldDB" id="A0AAV3PZK5"/>
<feature type="compositionally biased region" description="Acidic residues" evidence="1">
    <location>
        <begin position="124"/>
        <end position="136"/>
    </location>
</feature>
<evidence type="ECO:0000313" key="2">
    <source>
        <dbReference type="EMBL" id="GAA0156713.1"/>
    </source>
</evidence>
<feature type="region of interest" description="Disordered" evidence="1">
    <location>
        <begin position="1"/>
        <end position="38"/>
    </location>
</feature>
<evidence type="ECO:0000256" key="1">
    <source>
        <dbReference type="SAM" id="MobiDB-lite"/>
    </source>
</evidence>
<feature type="compositionally biased region" description="Polar residues" evidence="1">
    <location>
        <begin position="1"/>
        <end position="12"/>
    </location>
</feature>
<evidence type="ECO:0000313" key="3">
    <source>
        <dbReference type="Proteomes" id="UP001454036"/>
    </source>
</evidence>
<name>A0AAV3PZK5_LITER</name>